<dbReference type="EMBL" id="KZ819603">
    <property type="protein sequence ID" value="PWN36045.1"/>
    <property type="molecule type" value="Genomic_DNA"/>
</dbReference>
<name>A0A316VKK3_9BASI</name>
<protein>
    <submittedName>
        <fullName evidence="1">Uncharacterized protein</fullName>
    </submittedName>
</protein>
<dbReference type="OrthoDB" id="6600758at2759"/>
<keyword evidence="2" id="KW-1185">Reference proteome</keyword>
<dbReference type="InParanoid" id="A0A316VKK3"/>
<dbReference type="AlphaFoldDB" id="A0A316VKK3"/>
<reference evidence="1 2" key="1">
    <citation type="journal article" date="2018" name="Mol. Biol. Evol.">
        <title>Broad Genomic Sampling Reveals a Smut Pathogenic Ancestry of the Fungal Clade Ustilaginomycotina.</title>
        <authorList>
            <person name="Kijpornyongpan T."/>
            <person name="Mondo S.J."/>
            <person name="Barry K."/>
            <person name="Sandor L."/>
            <person name="Lee J."/>
            <person name="Lipzen A."/>
            <person name="Pangilinan J."/>
            <person name="LaButti K."/>
            <person name="Hainaut M."/>
            <person name="Henrissat B."/>
            <person name="Grigoriev I.V."/>
            <person name="Spatafora J.W."/>
            <person name="Aime M.C."/>
        </authorList>
    </citation>
    <scope>NUCLEOTIDE SEQUENCE [LARGE SCALE GENOMIC DNA]</scope>
    <source>
        <strain evidence="1 2">MCA 3882</strain>
    </source>
</reference>
<sequence length="53" mass="6341">MLQNEHQLYHKQEWSALFMLIGRMSGFDRLRITCVYLTYFSVKEVENVMAISI</sequence>
<proteinExistence type="predicted"/>
<accession>A0A316VKK3</accession>
<dbReference type="GeneID" id="37020681"/>
<dbReference type="Proteomes" id="UP000245771">
    <property type="component" value="Unassembled WGS sequence"/>
</dbReference>
<dbReference type="RefSeq" id="XP_025356347.1">
    <property type="nucleotide sequence ID" value="XM_025498900.1"/>
</dbReference>
<organism evidence="1 2">
    <name type="scientific">Meira miltonrushii</name>
    <dbReference type="NCBI Taxonomy" id="1280837"/>
    <lineage>
        <taxon>Eukaryota</taxon>
        <taxon>Fungi</taxon>
        <taxon>Dikarya</taxon>
        <taxon>Basidiomycota</taxon>
        <taxon>Ustilaginomycotina</taxon>
        <taxon>Exobasidiomycetes</taxon>
        <taxon>Exobasidiales</taxon>
        <taxon>Brachybasidiaceae</taxon>
        <taxon>Meira</taxon>
    </lineage>
</organism>
<evidence type="ECO:0000313" key="1">
    <source>
        <dbReference type="EMBL" id="PWN36045.1"/>
    </source>
</evidence>
<evidence type="ECO:0000313" key="2">
    <source>
        <dbReference type="Proteomes" id="UP000245771"/>
    </source>
</evidence>
<gene>
    <name evidence="1" type="ORF">FA14DRAFT_160946</name>
</gene>